<keyword evidence="2" id="KW-0540">Nuclease</keyword>
<dbReference type="InterPro" id="IPR008538">
    <property type="entry name" value="Uma2"/>
</dbReference>
<evidence type="ECO:0000313" key="3">
    <source>
        <dbReference type="Proteomes" id="UP001500567"/>
    </source>
</evidence>
<reference evidence="3" key="1">
    <citation type="journal article" date="2019" name="Int. J. Syst. Evol. Microbiol.">
        <title>The Global Catalogue of Microorganisms (GCM) 10K type strain sequencing project: providing services to taxonomists for standard genome sequencing and annotation.</title>
        <authorList>
            <consortium name="The Broad Institute Genomics Platform"/>
            <consortium name="The Broad Institute Genome Sequencing Center for Infectious Disease"/>
            <person name="Wu L."/>
            <person name="Ma J."/>
        </authorList>
    </citation>
    <scope>NUCLEOTIDE SEQUENCE [LARGE SCALE GENOMIC DNA]</scope>
    <source>
        <strain evidence="3">JCM 17224</strain>
    </source>
</reference>
<proteinExistence type="predicted"/>
<keyword evidence="3" id="KW-1185">Reference proteome</keyword>
<dbReference type="InterPro" id="IPR011335">
    <property type="entry name" value="Restrct_endonuc-II-like"/>
</dbReference>
<evidence type="ECO:0000313" key="2">
    <source>
        <dbReference type="EMBL" id="GAA4006749.1"/>
    </source>
</evidence>
<dbReference type="PANTHER" id="PTHR36558">
    <property type="entry name" value="GLR1098 PROTEIN"/>
    <property type="match status" value="1"/>
</dbReference>
<dbReference type="InterPro" id="IPR012296">
    <property type="entry name" value="Nuclease_put_TT1808"/>
</dbReference>
<feature type="domain" description="Putative restriction endonuclease" evidence="1">
    <location>
        <begin position="11"/>
        <end position="180"/>
    </location>
</feature>
<sequence length="191" mass="21137">MSAQPKPYITPEEYLATERDAEFKSLYYQGEVFAMSGASRAHNLLVSNLIISLGSRIGDRCSVFPSDMRVHVAANGLYTYPDVSVVCGEEEYLDEAYLDTLLNPVVLVEVLSKSTAKGDRSSKFLLYKSIPSLQQYVLVDSQRVSIAVYSRAAAGSWLFQEYQGLDAVLPLPALGLELPLAEVYRRLELSA</sequence>
<dbReference type="RefSeq" id="WP_345072507.1">
    <property type="nucleotide sequence ID" value="NZ_BAABDJ010000015.1"/>
</dbReference>
<dbReference type="Gene3D" id="3.90.1570.10">
    <property type="entry name" value="tt1808, chain A"/>
    <property type="match status" value="1"/>
</dbReference>
<name>A0ABP7S5B6_9BACT</name>
<dbReference type="Proteomes" id="UP001500567">
    <property type="component" value="Unassembled WGS sequence"/>
</dbReference>
<keyword evidence="2" id="KW-0255">Endonuclease</keyword>
<dbReference type="CDD" id="cd06260">
    <property type="entry name" value="DUF820-like"/>
    <property type="match status" value="1"/>
</dbReference>
<protein>
    <submittedName>
        <fullName evidence="2">Uma2 family endonuclease</fullName>
    </submittedName>
</protein>
<organism evidence="2 3">
    <name type="scientific">Hymenobacter fastidiosus</name>
    <dbReference type="NCBI Taxonomy" id="486264"/>
    <lineage>
        <taxon>Bacteria</taxon>
        <taxon>Pseudomonadati</taxon>
        <taxon>Bacteroidota</taxon>
        <taxon>Cytophagia</taxon>
        <taxon>Cytophagales</taxon>
        <taxon>Hymenobacteraceae</taxon>
        <taxon>Hymenobacter</taxon>
    </lineage>
</organism>
<comment type="caution">
    <text evidence="2">The sequence shown here is derived from an EMBL/GenBank/DDBJ whole genome shotgun (WGS) entry which is preliminary data.</text>
</comment>
<dbReference type="Pfam" id="PF05685">
    <property type="entry name" value="Uma2"/>
    <property type="match status" value="1"/>
</dbReference>
<keyword evidence="2" id="KW-0378">Hydrolase</keyword>
<evidence type="ECO:0000259" key="1">
    <source>
        <dbReference type="Pfam" id="PF05685"/>
    </source>
</evidence>
<accession>A0ABP7S5B6</accession>
<dbReference type="SUPFAM" id="SSF52980">
    <property type="entry name" value="Restriction endonuclease-like"/>
    <property type="match status" value="1"/>
</dbReference>
<dbReference type="PANTHER" id="PTHR36558:SF1">
    <property type="entry name" value="RESTRICTION ENDONUCLEASE DOMAIN-CONTAINING PROTEIN-RELATED"/>
    <property type="match status" value="1"/>
</dbReference>
<dbReference type="GO" id="GO:0004519">
    <property type="term" value="F:endonuclease activity"/>
    <property type="evidence" value="ECO:0007669"/>
    <property type="project" value="UniProtKB-KW"/>
</dbReference>
<dbReference type="EMBL" id="BAABDJ010000015">
    <property type="protein sequence ID" value="GAA4006749.1"/>
    <property type="molecule type" value="Genomic_DNA"/>
</dbReference>
<gene>
    <name evidence="2" type="ORF">GCM10022408_18230</name>
</gene>